<dbReference type="SUPFAM" id="SSF88713">
    <property type="entry name" value="Glycoside hydrolase/deacetylase"/>
    <property type="match status" value="1"/>
</dbReference>
<protein>
    <submittedName>
        <fullName evidence="1">UPF0271 protein</fullName>
    </submittedName>
</protein>
<dbReference type="CDD" id="cd10787">
    <property type="entry name" value="LamB_YcsF_like"/>
    <property type="match status" value="1"/>
</dbReference>
<dbReference type="EMBL" id="AP027272">
    <property type="protein sequence ID" value="BDX06828.1"/>
    <property type="molecule type" value="Genomic_DNA"/>
</dbReference>
<dbReference type="Proteomes" id="UP001333710">
    <property type="component" value="Chromosome"/>
</dbReference>
<reference evidence="1" key="1">
    <citation type="submission" date="2023-01" db="EMBL/GenBank/DDBJ databases">
        <title>Complete genome sequence of Planctobacterium marinum strain Dej080120_11.</title>
        <authorList>
            <person name="Ueki S."/>
            <person name="Maruyama F."/>
        </authorList>
    </citation>
    <scope>NUCLEOTIDE SEQUENCE</scope>
    <source>
        <strain evidence="1">Dej080120_11</strain>
    </source>
</reference>
<dbReference type="Pfam" id="PF03746">
    <property type="entry name" value="LamB_YcsF"/>
    <property type="match status" value="1"/>
</dbReference>
<dbReference type="InterPro" id="IPR005501">
    <property type="entry name" value="LamB/YcsF/PxpA-like"/>
</dbReference>
<evidence type="ECO:0000313" key="2">
    <source>
        <dbReference type="Proteomes" id="UP001333710"/>
    </source>
</evidence>
<organism evidence="1 2">
    <name type="scientific">Planctobacterium marinum</name>
    <dbReference type="NCBI Taxonomy" id="1631968"/>
    <lineage>
        <taxon>Bacteria</taxon>
        <taxon>Pseudomonadati</taxon>
        <taxon>Pseudomonadota</taxon>
        <taxon>Gammaproteobacteria</taxon>
        <taxon>Alteromonadales</taxon>
        <taxon>Alteromonadaceae</taxon>
        <taxon>Planctobacterium</taxon>
    </lineage>
</organism>
<evidence type="ECO:0000313" key="1">
    <source>
        <dbReference type="EMBL" id="BDX06828.1"/>
    </source>
</evidence>
<dbReference type="InterPro" id="IPR011330">
    <property type="entry name" value="Glyco_hydro/deAcase_b/a-brl"/>
</dbReference>
<dbReference type="PANTHER" id="PTHR30292">
    <property type="entry name" value="UNCHARACTERIZED PROTEIN YBGL-RELATED"/>
    <property type="match status" value="1"/>
</dbReference>
<sequence length="251" mass="27804">MTESRKSLLINCDMGESFGTWQMGQDQEIMPYIDMANIACGFHAGDANVMQRTVMLALQYNVKIGAHPAYPDLQGFGRRSMTLAKGEIRALMCYQLGALEGITKACGGSLHHVKPHGALYNDMMRDKDTLLQVIQAVSDYDEELLLVLQATSRNQEHQELAAEYGVNLCFEAFSDRAYQDDGLLVPRNQQGALLSKDEAIAQARAIMQQGKVSSVRGTELTMQIDTLCIHGDGSDALPIARQLYEQKIKDQ</sequence>
<gene>
    <name evidence="1" type="ORF">MACH26_23490</name>
</gene>
<dbReference type="NCBIfam" id="NF003814">
    <property type="entry name" value="PRK05406.1-3"/>
    <property type="match status" value="1"/>
</dbReference>
<dbReference type="Gene3D" id="3.20.20.370">
    <property type="entry name" value="Glycoside hydrolase/deacetylase"/>
    <property type="match status" value="1"/>
</dbReference>
<proteinExistence type="predicted"/>
<dbReference type="KEGG" id="pmaw:MACH26_23490"/>
<accession>A0AA48KQU1</accession>
<keyword evidence="2" id="KW-1185">Reference proteome</keyword>
<dbReference type="RefSeq" id="WP_338292827.1">
    <property type="nucleotide sequence ID" value="NZ_AP027272.1"/>
</dbReference>
<dbReference type="AlphaFoldDB" id="A0AA48KQU1"/>
<dbReference type="GO" id="GO:0005975">
    <property type="term" value="P:carbohydrate metabolic process"/>
    <property type="evidence" value="ECO:0007669"/>
    <property type="project" value="InterPro"/>
</dbReference>
<dbReference type="PANTHER" id="PTHR30292:SF0">
    <property type="entry name" value="5-OXOPROLINASE SUBUNIT A"/>
    <property type="match status" value="1"/>
</dbReference>
<dbReference type="NCBIfam" id="NF003816">
    <property type="entry name" value="PRK05406.1-5"/>
    <property type="match status" value="1"/>
</dbReference>
<name>A0AA48KQU1_9ALTE</name>